<accession>A0A0V1BXX3</accession>
<evidence type="ECO:0008006" key="3">
    <source>
        <dbReference type="Google" id="ProtNLM"/>
    </source>
</evidence>
<organism evidence="1 2">
    <name type="scientific">Trichinella spiralis</name>
    <name type="common">Trichina worm</name>
    <dbReference type="NCBI Taxonomy" id="6334"/>
    <lineage>
        <taxon>Eukaryota</taxon>
        <taxon>Metazoa</taxon>
        <taxon>Ecdysozoa</taxon>
        <taxon>Nematoda</taxon>
        <taxon>Enoplea</taxon>
        <taxon>Dorylaimia</taxon>
        <taxon>Trichinellida</taxon>
        <taxon>Trichinellidae</taxon>
        <taxon>Trichinella</taxon>
    </lineage>
</organism>
<reference evidence="1 2" key="1">
    <citation type="submission" date="2015-01" db="EMBL/GenBank/DDBJ databases">
        <title>Evolution of Trichinella species and genotypes.</title>
        <authorList>
            <person name="Korhonen P.K."/>
            <person name="Edoardo P."/>
            <person name="Giuseppe L.R."/>
            <person name="Gasser R.B."/>
        </authorList>
    </citation>
    <scope>NUCLEOTIDE SEQUENCE [LARGE SCALE GENOMIC DNA]</scope>
    <source>
        <strain evidence="1">ISS3</strain>
    </source>
</reference>
<dbReference type="InParanoid" id="A0A0V1BXX3"/>
<evidence type="ECO:0000313" key="1">
    <source>
        <dbReference type="EMBL" id="KRY41682.1"/>
    </source>
</evidence>
<sequence>MPKGVVNECSEISKKWTTFSKVLFNQLFNNRRQKRKTTYSSTEMVFLNANHFQLKTFKLTRGKREKKSIHSYHLSVSQPAYLCVLSLS</sequence>
<dbReference type="Proteomes" id="UP000054776">
    <property type="component" value="Unassembled WGS sequence"/>
</dbReference>
<gene>
    <name evidence="1" type="ORF">T01_12099</name>
</gene>
<evidence type="ECO:0000313" key="2">
    <source>
        <dbReference type="Proteomes" id="UP000054776"/>
    </source>
</evidence>
<proteinExistence type="predicted"/>
<name>A0A0V1BXX3_TRISP</name>
<comment type="caution">
    <text evidence="1">The sequence shown here is derived from an EMBL/GenBank/DDBJ whole genome shotgun (WGS) entry which is preliminary data.</text>
</comment>
<dbReference type="AlphaFoldDB" id="A0A0V1BXX3"/>
<protein>
    <recommendedName>
        <fullName evidence="3">PiggyBac transposable element-derived protein domain-containing protein</fullName>
    </recommendedName>
</protein>
<dbReference type="EMBL" id="JYDH01000007">
    <property type="protein sequence ID" value="KRY41682.1"/>
    <property type="molecule type" value="Genomic_DNA"/>
</dbReference>
<keyword evidence="2" id="KW-1185">Reference proteome</keyword>